<dbReference type="NCBIfam" id="NF005699">
    <property type="entry name" value="PRK07509.1"/>
    <property type="match status" value="1"/>
</dbReference>
<reference evidence="7 8" key="1">
    <citation type="submission" date="2018-01" db="EMBL/GenBank/DDBJ databases">
        <title>Genomic Encyclopedia of Archaeal and Bacterial Type Strains, Phase II (KMG-II): from individual species to whole genera.</title>
        <authorList>
            <person name="Goeker M."/>
        </authorList>
    </citation>
    <scope>NUCLEOTIDE SEQUENCE [LARGE SCALE GENOMIC DNA]</scope>
    <source>
        <strain evidence="7 8">DSM 12048</strain>
    </source>
</reference>
<evidence type="ECO:0000256" key="5">
    <source>
        <dbReference type="ARBA" id="ARBA00023235"/>
    </source>
</evidence>
<comment type="caution">
    <text evidence="7">The sequence shown here is derived from an EMBL/GenBank/DDBJ whole genome shotgun (WGS) entry which is preliminary data.</text>
</comment>
<dbReference type="PANTHER" id="PTHR43149:SF1">
    <property type="entry name" value="DELTA(3,5)-DELTA(2,4)-DIENOYL-COA ISOMERASE, MITOCHONDRIAL"/>
    <property type="match status" value="1"/>
</dbReference>
<evidence type="ECO:0000256" key="2">
    <source>
        <dbReference type="ARBA" id="ARBA00005254"/>
    </source>
</evidence>
<dbReference type="InterPro" id="IPR018376">
    <property type="entry name" value="Enoyl-CoA_hyd/isom_CS"/>
</dbReference>
<dbReference type="Proteomes" id="UP000239736">
    <property type="component" value="Unassembled WGS sequence"/>
</dbReference>
<evidence type="ECO:0000256" key="1">
    <source>
        <dbReference type="ARBA" id="ARBA00005005"/>
    </source>
</evidence>
<name>A0A2S5JLB1_9RHOB</name>
<dbReference type="InterPro" id="IPR001753">
    <property type="entry name" value="Enoyl-CoA_hydra/iso"/>
</dbReference>
<gene>
    <name evidence="7" type="ORF">LV82_00275</name>
</gene>
<evidence type="ECO:0000256" key="3">
    <source>
        <dbReference type="ARBA" id="ARBA00022832"/>
    </source>
</evidence>
<sequence length="266" mass="28535">MEDVVRVTMDESGLAEVLLNRPDRKNAWTMEMFAALARAAADLSGRAGLRAVILHGAGGCFSSGLDLSVMQSFARDIAGLKRDILTPLPGEYANRFQKPVTAWAELDVPVIAAIEGVVFGAGMQLALGADFRICAPDARLSVMEARWGLIPDMGISQSLPRLVRADQAKDLIMTARVLSADEALAMGLVTRIDDTPLAAARDLAATLMQTSPDALRAAKRLVDRAWSLPPGEGLRIEAELQAEIIGGPNQIESVMSRMAGRAPKYR</sequence>
<dbReference type="Gene3D" id="1.10.12.10">
    <property type="entry name" value="Lyase 2-enoyl-coa Hydratase, Chain A, domain 2"/>
    <property type="match status" value="1"/>
</dbReference>
<dbReference type="RefSeq" id="WP_104068910.1">
    <property type="nucleotide sequence ID" value="NZ_PRDS01000001.1"/>
</dbReference>
<evidence type="ECO:0000313" key="8">
    <source>
        <dbReference type="Proteomes" id="UP000239736"/>
    </source>
</evidence>
<dbReference type="OrthoDB" id="9781757at2"/>
<comment type="pathway">
    <text evidence="1">Lipid metabolism; fatty acid beta-oxidation.</text>
</comment>
<protein>
    <submittedName>
        <fullName evidence="7">Enoyl-CoA hydratase/carnithine racemase</fullName>
    </submittedName>
</protein>
<dbReference type="InterPro" id="IPR029045">
    <property type="entry name" value="ClpP/crotonase-like_dom_sf"/>
</dbReference>
<dbReference type="UniPathway" id="UPA00659"/>
<dbReference type="EMBL" id="PRDS01000001">
    <property type="protein sequence ID" value="PPB82347.1"/>
    <property type="molecule type" value="Genomic_DNA"/>
</dbReference>
<organism evidence="7 8">
    <name type="scientific">Albidovulum inexpectatum</name>
    <dbReference type="NCBI Taxonomy" id="196587"/>
    <lineage>
        <taxon>Bacteria</taxon>
        <taxon>Pseudomonadati</taxon>
        <taxon>Pseudomonadota</taxon>
        <taxon>Alphaproteobacteria</taxon>
        <taxon>Rhodobacterales</taxon>
        <taxon>Paracoccaceae</taxon>
        <taxon>Albidovulum</taxon>
    </lineage>
</organism>
<dbReference type="GO" id="GO:0006635">
    <property type="term" value="P:fatty acid beta-oxidation"/>
    <property type="evidence" value="ECO:0007669"/>
    <property type="project" value="UniProtKB-UniPathway"/>
</dbReference>
<proteinExistence type="inferred from homology"/>
<dbReference type="Gene3D" id="3.90.226.10">
    <property type="entry name" value="2-enoyl-CoA Hydratase, Chain A, domain 1"/>
    <property type="match status" value="1"/>
</dbReference>
<dbReference type="CDD" id="cd06558">
    <property type="entry name" value="crotonase-like"/>
    <property type="match status" value="1"/>
</dbReference>
<evidence type="ECO:0000313" key="7">
    <source>
        <dbReference type="EMBL" id="PPB82347.1"/>
    </source>
</evidence>
<dbReference type="InterPro" id="IPR014748">
    <property type="entry name" value="Enoyl-CoA_hydra_C"/>
</dbReference>
<keyword evidence="4" id="KW-0443">Lipid metabolism</keyword>
<dbReference type="GO" id="GO:0016853">
    <property type="term" value="F:isomerase activity"/>
    <property type="evidence" value="ECO:0007669"/>
    <property type="project" value="UniProtKB-KW"/>
</dbReference>
<evidence type="ECO:0000256" key="6">
    <source>
        <dbReference type="RuleBase" id="RU003707"/>
    </source>
</evidence>
<accession>A0A2S5JLB1</accession>
<comment type="similarity">
    <text evidence="2 6">Belongs to the enoyl-CoA hydratase/isomerase family.</text>
</comment>
<dbReference type="PANTHER" id="PTHR43149">
    <property type="entry name" value="ENOYL-COA HYDRATASE"/>
    <property type="match status" value="1"/>
</dbReference>
<keyword evidence="8" id="KW-1185">Reference proteome</keyword>
<evidence type="ECO:0000256" key="4">
    <source>
        <dbReference type="ARBA" id="ARBA00023098"/>
    </source>
</evidence>
<dbReference type="SUPFAM" id="SSF52096">
    <property type="entry name" value="ClpP/crotonase"/>
    <property type="match status" value="1"/>
</dbReference>
<dbReference type="PROSITE" id="PS00166">
    <property type="entry name" value="ENOYL_COA_HYDRATASE"/>
    <property type="match status" value="1"/>
</dbReference>
<keyword evidence="3" id="KW-0276">Fatty acid metabolism</keyword>
<dbReference type="Pfam" id="PF00378">
    <property type="entry name" value="ECH_1"/>
    <property type="match status" value="1"/>
</dbReference>
<keyword evidence="5" id="KW-0413">Isomerase</keyword>
<dbReference type="InterPro" id="IPR045002">
    <property type="entry name" value="Ech1-like"/>
</dbReference>
<dbReference type="AlphaFoldDB" id="A0A2S5JLB1"/>